<dbReference type="Proteomes" id="UP001596099">
    <property type="component" value="Unassembled WGS sequence"/>
</dbReference>
<keyword evidence="1" id="KW-1133">Transmembrane helix</keyword>
<dbReference type="RefSeq" id="WP_247413698.1">
    <property type="nucleotide sequence ID" value="NZ_JALLGW010000001.1"/>
</dbReference>
<comment type="caution">
    <text evidence="2">The sequence shown here is derived from an EMBL/GenBank/DDBJ whole genome shotgun (WGS) entry which is preliminary data.</text>
</comment>
<keyword evidence="1" id="KW-0812">Transmembrane</keyword>
<reference evidence="2 3" key="1">
    <citation type="journal article" date="2019" name="Int. J. Syst. Evol. Microbiol.">
        <title>The Global Catalogue of Microorganisms (GCM) 10K type strain sequencing project: providing services to taxonomists for standard genome sequencing and annotation.</title>
        <authorList>
            <consortium name="The Broad Institute Genomics Platform"/>
            <consortium name="The Broad Institute Genome Sequencing Center for Infectious Disease"/>
            <person name="Wu L."/>
            <person name="Ma J."/>
        </authorList>
    </citation>
    <scope>NUCLEOTIDE SEQUENCE [LARGE SCALE GENOMIC DNA]</scope>
    <source>
        <strain evidence="2 3">CGMCC 1.12543</strain>
    </source>
</reference>
<dbReference type="EMBL" id="JBHSQH010000001">
    <property type="protein sequence ID" value="MFC5970775.1"/>
    <property type="molecule type" value="Genomic_DNA"/>
</dbReference>
<gene>
    <name evidence="2" type="ORF">ACFPYI_05450</name>
</gene>
<keyword evidence="1" id="KW-0472">Membrane</keyword>
<evidence type="ECO:0000256" key="1">
    <source>
        <dbReference type="SAM" id="Phobius"/>
    </source>
</evidence>
<accession>A0ABD5RK01</accession>
<evidence type="ECO:0000313" key="2">
    <source>
        <dbReference type="EMBL" id="MFC5970775.1"/>
    </source>
</evidence>
<feature type="transmembrane region" description="Helical" evidence="1">
    <location>
        <begin position="12"/>
        <end position="35"/>
    </location>
</feature>
<proteinExistence type="predicted"/>
<protein>
    <submittedName>
        <fullName evidence="2">Uncharacterized protein</fullName>
    </submittedName>
</protein>
<feature type="transmembrane region" description="Helical" evidence="1">
    <location>
        <begin position="47"/>
        <end position="68"/>
    </location>
</feature>
<evidence type="ECO:0000313" key="3">
    <source>
        <dbReference type="Proteomes" id="UP001596099"/>
    </source>
</evidence>
<name>A0ABD5RK01_9EURY</name>
<organism evidence="2 3">
    <name type="scientific">Halomarina salina</name>
    <dbReference type="NCBI Taxonomy" id="1872699"/>
    <lineage>
        <taxon>Archaea</taxon>
        <taxon>Methanobacteriati</taxon>
        <taxon>Methanobacteriota</taxon>
        <taxon>Stenosarchaea group</taxon>
        <taxon>Halobacteria</taxon>
        <taxon>Halobacteriales</taxon>
        <taxon>Natronomonadaceae</taxon>
        <taxon>Halomarina</taxon>
    </lineage>
</organism>
<keyword evidence="3" id="KW-1185">Reference proteome</keyword>
<sequence length="72" mass="7287">MPSSETGLFDRIANGFLDLELFVGLLVCSGALGYLAYESLLSATSDVLAVAGGGAVGVLSAVVLVTLARRVV</sequence>
<dbReference type="AlphaFoldDB" id="A0ABD5RK01"/>